<dbReference type="SUPFAM" id="SSF56112">
    <property type="entry name" value="Protein kinase-like (PK-like)"/>
    <property type="match status" value="1"/>
</dbReference>
<dbReference type="Pfam" id="PF01636">
    <property type="entry name" value="APH"/>
    <property type="match status" value="1"/>
</dbReference>
<dbReference type="InterPro" id="IPR011990">
    <property type="entry name" value="TPR-like_helical_dom_sf"/>
</dbReference>
<feature type="domain" description="Aminoglycoside phosphotransferase" evidence="1">
    <location>
        <begin position="111"/>
        <end position="340"/>
    </location>
</feature>
<dbReference type="InterPro" id="IPR002575">
    <property type="entry name" value="Aminoglycoside_PTrfase"/>
</dbReference>
<organism evidence="2 3">
    <name type="scientific">Alkalicoccus saliphilus</name>
    <dbReference type="NCBI Taxonomy" id="200989"/>
    <lineage>
        <taxon>Bacteria</taxon>
        <taxon>Bacillati</taxon>
        <taxon>Bacillota</taxon>
        <taxon>Bacilli</taxon>
        <taxon>Bacillales</taxon>
        <taxon>Bacillaceae</taxon>
        <taxon>Alkalicoccus</taxon>
    </lineage>
</organism>
<reference evidence="2 3" key="1">
    <citation type="submission" date="2018-03" db="EMBL/GenBank/DDBJ databases">
        <title>Alkalicoccus saliphilus sp. nov., isolated from a mineral pool.</title>
        <authorList>
            <person name="Zhao B."/>
        </authorList>
    </citation>
    <scope>NUCLEOTIDE SEQUENCE [LARGE SCALE GENOMIC DNA]</scope>
    <source>
        <strain evidence="2 3">6AG</strain>
    </source>
</reference>
<name>A0A2T4U3D9_9BACI</name>
<dbReference type="Gene3D" id="3.90.1200.10">
    <property type="match status" value="1"/>
</dbReference>
<protein>
    <recommendedName>
        <fullName evidence="1">Aminoglycoside phosphotransferase domain-containing protein</fullName>
    </recommendedName>
</protein>
<evidence type="ECO:0000313" key="2">
    <source>
        <dbReference type="EMBL" id="PTL37918.1"/>
    </source>
</evidence>
<proteinExistence type="predicted"/>
<sequence length="399" mass="46430">MLKKAAAMNVLVLDRLLRRKTHRSFKKLYAEKKYAEAAPYGEAILKRSPLDHVIRRKLAACYGGSGDTEKAVDLKWHGFSKKETAAIERSIPLIEKKLGPRVMTRMLYTDGMKNRCILQHEADGRTFLTKVINTSENKRELVFYKRIYPASAGLRNVSPRLVSLIEDSGTAFITQEKAQGKLLSTDCTEENVDKALFALEEAVSLEEKKLKPLVPKRTLMEKGEKLFLIYMIQNLPLHMFDKIDKKRKNTRIFRRVHRELARKNFPQEAKILYKELETLVMDKPLYKKLRPRHFTLIHGDFHGENIFIDRGQYTVIDWASFRRAPRVIDAVKLLGRSGFSFEKITRVYLDHPAHGKKLDREEKQLFLYALAVFWLDQLPKNALESHVRPLIDRLREETV</sequence>
<dbReference type="RefSeq" id="WP_107585865.1">
    <property type="nucleotide sequence ID" value="NZ_PZJJ01000029.1"/>
</dbReference>
<dbReference type="AlphaFoldDB" id="A0A2T4U3D9"/>
<dbReference type="SUPFAM" id="SSF48452">
    <property type="entry name" value="TPR-like"/>
    <property type="match status" value="1"/>
</dbReference>
<keyword evidence="3" id="KW-1185">Reference proteome</keyword>
<dbReference type="Proteomes" id="UP000240509">
    <property type="component" value="Unassembled WGS sequence"/>
</dbReference>
<accession>A0A2T4U3D9</accession>
<comment type="caution">
    <text evidence="2">The sequence shown here is derived from an EMBL/GenBank/DDBJ whole genome shotgun (WGS) entry which is preliminary data.</text>
</comment>
<dbReference type="EMBL" id="PZJJ01000029">
    <property type="protein sequence ID" value="PTL37918.1"/>
    <property type="molecule type" value="Genomic_DNA"/>
</dbReference>
<dbReference type="InterPro" id="IPR011009">
    <property type="entry name" value="Kinase-like_dom_sf"/>
</dbReference>
<evidence type="ECO:0000259" key="1">
    <source>
        <dbReference type="Pfam" id="PF01636"/>
    </source>
</evidence>
<dbReference type="OrthoDB" id="9812495at2"/>
<evidence type="ECO:0000313" key="3">
    <source>
        <dbReference type="Proteomes" id="UP000240509"/>
    </source>
</evidence>
<gene>
    <name evidence="2" type="ORF">C6Y45_14045</name>
</gene>